<dbReference type="AlphaFoldDB" id="A0AAN0RCV6"/>
<dbReference type="InterPro" id="IPR000055">
    <property type="entry name" value="Restrct_endonuc_typeI_TRD"/>
</dbReference>
<comment type="similarity">
    <text evidence="1">Belongs to the type-I restriction system S methylase family.</text>
</comment>
<protein>
    <submittedName>
        <fullName evidence="5">Type I restriction-modification system specificity subunit</fullName>
    </submittedName>
</protein>
<dbReference type="Pfam" id="PF01420">
    <property type="entry name" value="Methylase_S"/>
    <property type="match status" value="1"/>
</dbReference>
<evidence type="ECO:0000256" key="1">
    <source>
        <dbReference type="ARBA" id="ARBA00010923"/>
    </source>
</evidence>
<feature type="domain" description="Type I restriction modification DNA specificity" evidence="4">
    <location>
        <begin position="57"/>
        <end position="163"/>
    </location>
</feature>
<dbReference type="Proteomes" id="UP000019438">
    <property type="component" value="Chromosome"/>
</dbReference>
<dbReference type="InterPro" id="IPR044946">
    <property type="entry name" value="Restrct_endonuc_typeI_TRD_sf"/>
</dbReference>
<evidence type="ECO:0000313" key="6">
    <source>
        <dbReference type="Proteomes" id="UP000019438"/>
    </source>
</evidence>
<gene>
    <name evidence="5" type="ORF">GbCGDNIH3_7160</name>
</gene>
<keyword evidence="2" id="KW-0680">Restriction system</keyword>
<proteinExistence type="inferred from homology"/>
<dbReference type="EMBL" id="CP003181">
    <property type="protein sequence ID" value="AHJ62537.1"/>
    <property type="molecule type" value="Genomic_DNA"/>
</dbReference>
<reference evidence="6" key="1">
    <citation type="submission" date="2012-06" db="EMBL/GenBank/DDBJ databases">
        <title>Genome analysis of multiple Granulibacter bethesdensis isolates demonstrates substantial genome diversity.</title>
        <authorList>
            <person name="Greenberg D.E."/>
            <person name="Porcella S.F."/>
            <person name="Zarember K."/>
            <person name="Zelazny A.M."/>
            <person name="Bruno D."/>
            <person name="Martens C."/>
            <person name="Barbian K.D."/>
            <person name="Jaske E."/>
            <person name="Holland S.M."/>
        </authorList>
    </citation>
    <scope>NUCLEOTIDE SEQUENCE [LARGE SCALE GENOMIC DNA]</scope>
    <source>
        <strain evidence="6">CGDNIH3</strain>
    </source>
</reference>
<dbReference type="GO" id="GO:0009307">
    <property type="term" value="P:DNA restriction-modification system"/>
    <property type="evidence" value="ECO:0007669"/>
    <property type="project" value="UniProtKB-KW"/>
</dbReference>
<dbReference type="GO" id="GO:0003677">
    <property type="term" value="F:DNA binding"/>
    <property type="evidence" value="ECO:0007669"/>
    <property type="project" value="UniProtKB-KW"/>
</dbReference>
<dbReference type="SUPFAM" id="SSF116734">
    <property type="entry name" value="DNA methylase specificity domain"/>
    <property type="match status" value="1"/>
</dbReference>
<evidence type="ECO:0000256" key="3">
    <source>
        <dbReference type="ARBA" id="ARBA00023125"/>
    </source>
</evidence>
<accession>A0AAN0RCV6</accession>
<sequence length="192" mass="20286">MLELIKISGIYSGVAVQEGGSGIAHFVRLSDLSDLRSGRAPNLATGEPPAVARALPIEEGDLIVAARGATTDVCQAAHSWLGAFISLDLYLVRPDPSKVDPGYLAAFLDLPATQAAFSGNKQGTGLARLPKEALDRLVVPLPPMPTQRLIAELARSFHDEAALLQRLANLNSLLGREALARAFRAATAIKNS</sequence>
<evidence type="ECO:0000259" key="4">
    <source>
        <dbReference type="Pfam" id="PF01420"/>
    </source>
</evidence>
<dbReference type="RefSeq" id="WP_025286240.1">
    <property type="nucleotide sequence ID" value="NZ_CP003181.2"/>
</dbReference>
<evidence type="ECO:0000256" key="2">
    <source>
        <dbReference type="ARBA" id="ARBA00022747"/>
    </source>
</evidence>
<keyword evidence="3" id="KW-0238">DNA-binding</keyword>
<name>A0AAN0RCV6_9PROT</name>
<evidence type="ECO:0000313" key="5">
    <source>
        <dbReference type="EMBL" id="AHJ62537.1"/>
    </source>
</evidence>
<dbReference type="KEGG" id="gbc:GbCGDNIH3_7160"/>
<organism evidence="5 6">
    <name type="scientific">Granulibacter bethesdensis</name>
    <dbReference type="NCBI Taxonomy" id="364410"/>
    <lineage>
        <taxon>Bacteria</taxon>
        <taxon>Pseudomonadati</taxon>
        <taxon>Pseudomonadota</taxon>
        <taxon>Alphaproteobacteria</taxon>
        <taxon>Acetobacterales</taxon>
        <taxon>Acetobacteraceae</taxon>
        <taxon>Granulibacter</taxon>
    </lineage>
</organism>
<dbReference type="Gene3D" id="3.90.220.20">
    <property type="entry name" value="DNA methylase specificity domains"/>
    <property type="match status" value="1"/>
</dbReference>